<evidence type="ECO:0000259" key="1">
    <source>
        <dbReference type="Pfam" id="PF03399"/>
    </source>
</evidence>
<evidence type="ECO:0000313" key="2">
    <source>
        <dbReference type="EMBL" id="CAK1582184.1"/>
    </source>
</evidence>
<dbReference type="Pfam" id="PF03399">
    <property type="entry name" value="SAC3_GANP"/>
    <property type="match status" value="1"/>
</dbReference>
<sequence>MSYFDFFCNIVKKDPLNNESIKGTCYQMCPQEETNLREHAGLVHLLEVSGPTRQLVKSYSRSAADSNMAIPRLLRPFSVLKQTIEHLLLSVTQRNDVSLACLYDFLNNRLRAIRQDMTIQRLPPDECIQLLEPMIRFHVYFGYRLSGCSINEFDPVLNKKYLLECMKWFLYCCDILEGQTKSNKVDNDLSELFSAWTLDKKPVQKLTCDKILMESLYILCNLDDMHPLFRFLTLRPEIKSAPLLRLAYEIAIANLKGNYVKVCRLSKNLCPLTFCAFNLYLPTLQRKALHIMSHGYSSKQLTVPTEVVRRWLAFDSNADVESTCQHYGLKANGVVHFAKGAFRSDVELIKPKTQVKDKLKLSIEEILSYGVKSKTKPNC</sequence>
<dbReference type="PANTHER" id="PTHR12436">
    <property type="entry name" value="80 KDA MCM3-ASSOCIATED PROTEIN"/>
    <property type="match status" value="1"/>
</dbReference>
<dbReference type="GO" id="GO:0005634">
    <property type="term" value="C:nucleus"/>
    <property type="evidence" value="ECO:0007669"/>
    <property type="project" value="TreeGrafter"/>
</dbReference>
<dbReference type="EMBL" id="CAVLGL010000035">
    <property type="protein sequence ID" value="CAK1582184.1"/>
    <property type="molecule type" value="Genomic_DNA"/>
</dbReference>
<dbReference type="AlphaFoldDB" id="A0AAV1KIN0"/>
<feature type="domain" description="SAC3/GANP/THP3 conserved" evidence="1">
    <location>
        <begin position="28"/>
        <end position="331"/>
    </location>
</feature>
<dbReference type="GO" id="GO:0005813">
    <property type="term" value="C:centrosome"/>
    <property type="evidence" value="ECO:0007669"/>
    <property type="project" value="TreeGrafter"/>
</dbReference>
<dbReference type="GO" id="GO:0005819">
    <property type="term" value="C:spindle"/>
    <property type="evidence" value="ECO:0007669"/>
    <property type="project" value="TreeGrafter"/>
</dbReference>
<dbReference type="GO" id="GO:0051298">
    <property type="term" value="P:centrosome duplication"/>
    <property type="evidence" value="ECO:0007669"/>
    <property type="project" value="TreeGrafter"/>
</dbReference>
<dbReference type="PANTHER" id="PTHR12436:SF38">
    <property type="entry name" value="SAC3 DOMAIN-CONTAINING PROTEIN 1"/>
    <property type="match status" value="1"/>
</dbReference>
<dbReference type="Proteomes" id="UP001314205">
    <property type="component" value="Unassembled WGS sequence"/>
</dbReference>
<reference evidence="2 3" key="1">
    <citation type="submission" date="2023-11" db="EMBL/GenBank/DDBJ databases">
        <authorList>
            <person name="Hedman E."/>
            <person name="Englund M."/>
            <person name="Stromberg M."/>
            <person name="Nyberg Akerstrom W."/>
            <person name="Nylinder S."/>
            <person name="Jareborg N."/>
            <person name="Kallberg Y."/>
            <person name="Kronander E."/>
        </authorList>
    </citation>
    <scope>NUCLEOTIDE SEQUENCE [LARGE SCALE GENOMIC DNA]</scope>
</reference>
<gene>
    <name evidence="2" type="ORF">PARMNEM_LOCUS3753</name>
</gene>
<keyword evidence="3" id="KW-1185">Reference proteome</keyword>
<accession>A0AAV1KIN0</accession>
<dbReference type="GO" id="GO:0051225">
    <property type="term" value="P:spindle assembly"/>
    <property type="evidence" value="ECO:0007669"/>
    <property type="project" value="TreeGrafter"/>
</dbReference>
<comment type="caution">
    <text evidence="2">The sequence shown here is derived from an EMBL/GenBank/DDBJ whole genome shotgun (WGS) entry which is preliminary data.</text>
</comment>
<dbReference type="InterPro" id="IPR045107">
    <property type="entry name" value="SAC3/GANP/THP3"/>
</dbReference>
<proteinExistence type="predicted"/>
<name>A0AAV1KIN0_9NEOP</name>
<evidence type="ECO:0000313" key="3">
    <source>
        <dbReference type="Proteomes" id="UP001314205"/>
    </source>
</evidence>
<organism evidence="2 3">
    <name type="scientific">Parnassius mnemosyne</name>
    <name type="common">clouded apollo</name>
    <dbReference type="NCBI Taxonomy" id="213953"/>
    <lineage>
        <taxon>Eukaryota</taxon>
        <taxon>Metazoa</taxon>
        <taxon>Ecdysozoa</taxon>
        <taxon>Arthropoda</taxon>
        <taxon>Hexapoda</taxon>
        <taxon>Insecta</taxon>
        <taxon>Pterygota</taxon>
        <taxon>Neoptera</taxon>
        <taxon>Endopterygota</taxon>
        <taxon>Lepidoptera</taxon>
        <taxon>Glossata</taxon>
        <taxon>Ditrysia</taxon>
        <taxon>Papilionoidea</taxon>
        <taxon>Papilionidae</taxon>
        <taxon>Parnassiinae</taxon>
        <taxon>Parnassini</taxon>
        <taxon>Parnassius</taxon>
        <taxon>Driopa</taxon>
    </lineage>
</organism>
<dbReference type="InterPro" id="IPR005062">
    <property type="entry name" value="SAC3/GANP/THP3_conserved"/>
</dbReference>
<protein>
    <recommendedName>
        <fullName evidence="1">SAC3/GANP/THP3 conserved domain-containing protein</fullName>
    </recommendedName>
</protein>
<dbReference type="Gene3D" id="1.25.40.990">
    <property type="match status" value="1"/>
</dbReference>